<accession>A0A7H1KNT3</accession>
<reference evidence="2" key="1">
    <citation type="submission" date="2020-07" db="EMBL/GenBank/DDBJ databases">
        <title>Unique genomic features of the anaerobic methanotrophic archaea.</title>
        <authorList>
            <person name="Chadwick G.L."/>
            <person name="Skennerton C.T."/>
            <person name="Laso-Perez R."/>
            <person name="Leu A.O."/>
            <person name="Speth D.R."/>
            <person name="Yu H."/>
            <person name="Morgan-Lang C."/>
            <person name="Hatzenpichler R."/>
            <person name="Goudeau D."/>
            <person name="Malmstrom R."/>
            <person name="Brazelton W.J."/>
            <person name="Woyke T."/>
            <person name="Hallam S.J."/>
            <person name="Tyson G.W."/>
            <person name="Wegener G."/>
            <person name="Boetius A."/>
            <person name="Orphan V."/>
        </authorList>
    </citation>
    <scope>NUCLEOTIDE SEQUENCE</scope>
</reference>
<organism evidence="2">
    <name type="scientific">uncultured Methanosarcinales archaeon</name>
    <dbReference type="NCBI Taxonomy" id="183757"/>
    <lineage>
        <taxon>Archaea</taxon>
        <taxon>Methanobacteriati</taxon>
        <taxon>Methanobacteriota</taxon>
        <taxon>Stenosarchaea group</taxon>
        <taxon>Methanomicrobia</taxon>
        <taxon>Methanosarcinales</taxon>
        <taxon>environmental samples</taxon>
    </lineage>
</organism>
<gene>
    <name evidence="2" type="ORF">BFFPPMPJ_00002</name>
</gene>
<proteinExistence type="predicted"/>
<evidence type="ECO:0000256" key="1">
    <source>
        <dbReference type="SAM" id="MobiDB-lite"/>
    </source>
</evidence>
<sequence>MPEGMDQRLQQGYNRRNHPKIPPIRRNEERSNDIQVIRIFLDEIDEGCGIQSYNFPLQGF</sequence>
<dbReference type="AlphaFoldDB" id="A0A7H1KNT3"/>
<protein>
    <submittedName>
        <fullName evidence="2">Uncharacterized protein</fullName>
    </submittedName>
</protein>
<dbReference type="EMBL" id="MT776527">
    <property type="protein sequence ID" value="QNT35597.1"/>
    <property type="molecule type" value="Genomic_DNA"/>
</dbReference>
<evidence type="ECO:0000313" key="2">
    <source>
        <dbReference type="EMBL" id="QNT35597.1"/>
    </source>
</evidence>
<name>A0A7H1KNT3_9EURY</name>
<feature type="region of interest" description="Disordered" evidence="1">
    <location>
        <begin position="1"/>
        <end position="29"/>
    </location>
</feature>